<keyword evidence="4" id="KW-1185">Reference proteome</keyword>
<accession>A0A8G2CHP0</accession>
<dbReference type="PANTHER" id="PTHR38589:SF1">
    <property type="entry name" value="BLR0621 PROTEIN"/>
    <property type="match status" value="1"/>
</dbReference>
<gene>
    <name evidence="3" type="ORF">SAMN05421828_101219</name>
</gene>
<dbReference type="InterPro" id="IPR005490">
    <property type="entry name" value="LD_TPept_cat_dom"/>
</dbReference>
<proteinExistence type="predicted"/>
<keyword evidence="1" id="KW-0961">Cell wall biogenesis/degradation</keyword>
<dbReference type="GO" id="GO:0009252">
    <property type="term" value="P:peptidoglycan biosynthetic process"/>
    <property type="evidence" value="ECO:0007669"/>
    <property type="project" value="UniProtKB-KW"/>
</dbReference>
<dbReference type="EMBL" id="FTNE01000001">
    <property type="protein sequence ID" value="SIQ08738.1"/>
    <property type="molecule type" value="Genomic_DNA"/>
</dbReference>
<keyword evidence="1" id="KW-0573">Peptidoglycan synthesis</keyword>
<dbReference type="GO" id="GO:0008360">
    <property type="term" value="P:regulation of cell shape"/>
    <property type="evidence" value="ECO:0007669"/>
    <property type="project" value="UniProtKB-UniRule"/>
</dbReference>
<name>A0A8G2CHP0_ACIRU</name>
<evidence type="ECO:0000259" key="2">
    <source>
        <dbReference type="PROSITE" id="PS52029"/>
    </source>
</evidence>
<sequence length="185" mass="20179">MMAIWPPRPRAWGICLNKVELHIASVRGDGYLWLGPERFQASIGARGIVRHKEEGDSGTPAGRLALRRVLYRADRVALPRCAVPTEPIARGDGWCDDPHHADYNCMIRLPHAARHEALWRDDALYDVIGVLGWNDAPVVRGRGSAIFLHAARPDYRPTAGCIALAPADLIAVLAKGLTAIDVIGG</sequence>
<protein>
    <submittedName>
        <fullName evidence="3">L,D-transpeptidase catalytic domain</fullName>
    </submittedName>
</protein>
<dbReference type="GO" id="GO:0071555">
    <property type="term" value="P:cell wall organization"/>
    <property type="evidence" value="ECO:0007669"/>
    <property type="project" value="UniProtKB-UniRule"/>
</dbReference>
<feature type="domain" description="L,D-TPase catalytic" evidence="2">
    <location>
        <begin position="12"/>
        <end position="185"/>
    </location>
</feature>
<evidence type="ECO:0000313" key="4">
    <source>
        <dbReference type="Proteomes" id="UP000186308"/>
    </source>
</evidence>
<evidence type="ECO:0000313" key="3">
    <source>
        <dbReference type="EMBL" id="SIQ08738.1"/>
    </source>
</evidence>
<keyword evidence="1" id="KW-0133">Cell shape</keyword>
<dbReference type="Pfam" id="PF03734">
    <property type="entry name" value="YkuD"/>
    <property type="match status" value="1"/>
</dbReference>
<feature type="active site" description="Nucleophile" evidence="1">
    <location>
        <position position="161"/>
    </location>
</feature>
<dbReference type="GO" id="GO:0016740">
    <property type="term" value="F:transferase activity"/>
    <property type="evidence" value="ECO:0007669"/>
    <property type="project" value="InterPro"/>
</dbReference>
<dbReference type="Proteomes" id="UP000186308">
    <property type="component" value="Unassembled WGS sequence"/>
</dbReference>
<dbReference type="AlphaFoldDB" id="A0A8G2CHP0"/>
<organism evidence="3 4">
    <name type="scientific">Acidiphilium rubrum</name>
    <dbReference type="NCBI Taxonomy" id="526"/>
    <lineage>
        <taxon>Bacteria</taxon>
        <taxon>Pseudomonadati</taxon>
        <taxon>Pseudomonadota</taxon>
        <taxon>Alphaproteobacteria</taxon>
        <taxon>Acetobacterales</taxon>
        <taxon>Acidocellaceae</taxon>
        <taxon>Acidiphilium</taxon>
    </lineage>
</organism>
<feature type="active site" description="Proton donor/acceptor" evidence="1">
    <location>
        <position position="149"/>
    </location>
</feature>
<evidence type="ECO:0000256" key="1">
    <source>
        <dbReference type="PROSITE-ProRule" id="PRU01373"/>
    </source>
</evidence>
<reference evidence="3 4" key="1">
    <citation type="submission" date="2017-01" db="EMBL/GenBank/DDBJ databases">
        <authorList>
            <person name="Varghese N."/>
            <person name="Submissions S."/>
        </authorList>
    </citation>
    <scope>NUCLEOTIDE SEQUENCE [LARGE SCALE GENOMIC DNA]</scope>
    <source>
        <strain evidence="3 4">ATCC 35905</strain>
    </source>
</reference>
<dbReference type="PROSITE" id="PS52029">
    <property type="entry name" value="LD_TPASE"/>
    <property type="match status" value="1"/>
</dbReference>
<dbReference type="PANTHER" id="PTHR38589">
    <property type="entry name" value="BLR0621 PROTEIN"/>
    <property type="match status" value="1"/>
</dbReference>
<comment type="caution">
    <text evidence="3">The sequence shown here is derived from an EMBL/GenBank/DDBJ whole genome shotgun (WGS) entry which is preliminary data.</text>
</comment>
<comment type="pathway">
    <text evidence="1">Cell wall biogenesis; peptidoglycan biosynthesis.</text>
</comment>